<organism evidence="1 2">
    <name type="scientific">Bipolaris oryzae ATCC 44560</name>
    <dbReference type="NCBI Taxonomy" id="930090"/>
    <lineage>
        <taxon>Eukaryota</taxon>
        <taxon>Fungi</taxon>
        <taxon>Dikarya</taxon>
        <taxon>Ascomycota</taxon>
        <taxon>Pezizomycotina</taxon>
        <taxon>Dothideomycetes</taxon>
        <taxon>Pleosporomycetidae</taxon>
        <taxon>Pleosporales</taxon>
        <taxon>Pleosporineae</taxon>
        <taxon>Pleosporaceae</taxon>
        <taxon>Bipolaris</taxon>
    </lineage>
</organism>
<sequence length="110" mass="12125">MSISKTRHQCHEPLITGKSCHKTIVHSVSSLRFSLPRRISKSIAGRLNNAALSMYMARVCTRTPRIPARAYCVVGPKLVDTSDKLRNRLLLHGAAGSLSIMCTLQNVHGM</sequence>
<keyword evidence="2" id="KW-1185">Reference proteome</keyword>
<dbReference type="RefSeq" id="XP_007688379.1">
    <property type="nucleotide sequence ID" value="XM_007690189.1"/>
</dbReference>
<evidence type="ECO:0000313" key="2">
    <source>
        <dbReference type="Proteomes" id="UP000054032"/>
    </source>
</evidence>
<gene>
    <name evidence="1" type="ORF">COCMIDRAFT_26660</name>
</gene>
<protein>
    <submittedName>
        <fullName evidence="1">Uncharacterized protein</fullName>
    </submittedName>
</protein>
<dbReference type="KEGG" id="bor:COCMIDRAFT_26660"/>
<evidence type="ECO:0000313" key="1">
    <source>
        <dbReference type="EMBL" id="EUC45071.1"/>
    </source>
</evidence>
<reference evidence="1 2" key="1">
    <citation type="journal article" date="2013" name="PLoS Genet.">
        <title>Comparative genome structure, secondary metabolite, and effector coding capacity across Cochliobolus pathogens.</title>
        <authorList>
            <person name="Condon B.J."/>
            <person name="Leng Y."/>
            <person name="Wu D."/>
            <person name="Bushley K.E."/>
            <person name="Ohm R.A."/>
            <person name="Otillar R."/>
            <person name="Martin J."/>
            <person name="Schackwitz W."/>
            <person name="Grimwood J."/>
            <person name="MohdZainudin N."/>
            <person name="Xue C."/>
            <person name="Wang R."/>
            <person name="Manning V.A."/>
            <person name="Dhillon B."/>
            <person name="Tu Z.J."/>
            <person name="Steffenson B.J."/>
            <person name="Salamov A."/>
            <person name="Sun H."/>
            <person name="Lowry S."/>
            <person name="LaButti K."/>
            <person name="Han J."/>
            <person name="Copeland A."/>
            <person name="Lindquist E."/>
            <person name="Barry K."/>
            <person name="Schmutz J."/>
            <person name="Baker S.E."/>
            <person name="Ciuffetti L.M."/>
            <person name="Grigoriev I.V."/>
            <person name="Zhong S."/>
            <person name="Turgeon B.G."/>
        </authorList>
    </citation>
    <scope>NUCLEOTIDE SEQUENCE [LARGE SCALE GENOMIC DNA]</scope>
    <source>
        <strain evidence="1 2">ATCC 44560</strain>
    </source>
</reference>
<name>W6ZNB1_COCMI</name>
<dbReference type="HOGENOM" id="CLU_2170618_0_0_1"/>
<dbReference type="EMBL" id="KI963991">
    <property type="protein sequence ID" value="EUC45071.1"/>
    <property type="molecule type" value="Genomic_DNA"/>
</dbReference>
<dbReference type="GeneID" id="19120970"/>
<proteinExistence type="predicted"/>
<dbReference type="Proteomes" id="UP000054032">
    <property type="component" value="Unassembled WGS sequence"/>
</dbReference>
<dbReference type="AlphaFoldDB" id="W6ZNB1"/>
<accession>W6ZNB1</accession>